<dbReference type="OrthoDB" id="2448833at2"/>
<dbReference type="Proteomes" id="UP000199258">
    <property type="component" value="Unassembled WGS sequence"/>
</dbReference>
<dbReference type="STRING" id="335973.SAMN04488693_10149"/>
<dbReference type="InterPro" id="IPR025311">
    <property type="entry name" value="DUF4166"/>
</dbReference>
<evidence type="ECO:0000313" key="3">
    <source>
        <dbReference type="Proteomes" id="UP000199258"/>
    </source>
</evidence>
<dbReference type="EMBL" id="FNDT01000001">
    <property type="protein sequence ID" value="SDH36454.1"/>
    <property type="molecule type" value="Genomic_DNA"/>
</dbReference>
<accession>A0A1G8BTN3</accession>
<gene>
    <name evidence="2" type="ORF">SAMN04488693_10149</name>
</gene>
<evidence type="ECO:0000259" key="1">
    <source>
        <dbReference type="Pfam" id="PF13761"/>
    </source>
</evidence>
<organism evidence="2 3">
    <name type="scientific">Arthrobacter subterraneus</name>
    <dbReference type="NCBI Taxonomy" id="335973"/>
    <lineage>
        <taxon>Bacteria</taxon>
        <taxon>Bacillati</taxon>
        <taxon>Actinomycetota</taxon>
        <taxon>Actinomycetes</taxon>
        <taxon>Micrococcales</taxon>
        <taxon>Micrococcaceae</taxon>
        <taxon>Arthrobacter</taxon>
    </lineage>
</organism>
<dbReference type="Pfam" id="PF13761">
    <property type="entry name" value="DUF4166"/>
    <property type="match status" value="1"/>
</dbReference>
<name>A0A1G8BTN3_9MICC</name>
<protein>
    <recommendedName>
        <fullName evidence="1">DUF4166 domain-containing protein</fullName>
    </recommendedName>
</protein>
<reference evidence="2 3" key="1">
    <citation type="submission" date="2016-10" db="EMBL/GenBank/DDBJ databases">
        <authorList>
            <person name="de Groot N.N."/>
        </authorList>
    </citation>
    <scope>NUCLEOTIDE SEQUENCE [LARGE SCALE GENOMIC DNA]</scope>
    <source>
        <strain evidence="2 3">NP_1H</strain>
    </source>
</reference>
<keyword evidence="3" id="KW-1185">Reference proteome</keyword>
<proteinExistence type="predicted"/>
<dbReference type="AlphaFoldDB" id="A0A1G8BTN3"/>
<dbReference type="RefSeq" id="WP_090584100.1">
    <property type="nucleotide sequence ID" value="NZ_FNDT01000001.1"/>
</dbReference>
<evidence type="ECO:0000313" key="2">
    <source>
        <dbReference type="EMBL" id="SDH36454.1"/>
    </source>
</evidence>
<sequence>MTLSIYQRALGADFSRLQPELQEYFSLHEDSKEYGTGRGTFGVAGAPAALLRPLFALAARENSFFPEYENNVDFTVRNWAHRDPFGRPSLTARRGISFSSATRVFEDTTSWTGDRLVDYLGSHRRMATALTCEVTADGRMRMISSATRLFAGPLRLPLPDVVGAQAYMEQWWDEDEGRFRIKTNVLHRQLGPVLVYAGWFSYELTRYDGVLPGDEAPARWERRT</sequence>
<feature type="domain" description="DUF4166" evidence="1">
    <location>
        <begin position="17"/>
        <end position="200"/>
    </location>
</feature>